<comment type="subcellular location">
    <subcellularLocation>
        <location evidence="1">Membrane</location>
        <topology evidence="1">Multi-pass membrane protein</topology>
    </subcellularLocation>
</comment>
<dbReference type="EMBL" id="DS572697">
    <property type="protein sequence ID" value="EGY20042.1"/>
    <property type="molecule type" value="Genomic_DNA"/>
</dbReference>
<feature type="region of interest" description="Disordered" evidence="5">
    <location>
        <begin position="144"/>
        <end position="187"/>
    </location>
</feature>
<feature type="compositionally biased region" description="Basic and acidic residues" evidence="5">
    <location>
        <begin position="961"/>
        <end position="975"/>
    </location>
</feature>
<keyword evidence="3 6" id="KW-1133">Transmembrane helix</keyword>
<gene>
    <name evidence="7" type="ORF">VDAG_02058</name>
</gene>
<keyword evidence="8" id="KW-1185">Reference proteome</keyword>
<dbReference type="Pfam" id="PF01544">
    <property type="entry name" value="CorA"/>
    <property type="match status" value="1"/>
</dbReference>
<evidence type="ECO:0000313" key="7">
    <source>
        <dbReference type="EMBL" id="EGY20042.1"/>
    </source>
</evidence>
<feature type="region of interest" description="Disordered" evidence="5">
    <location>
        <begin position="753"/>
        <end position="782"/>
    </location>
</feature>
<dbReference type="KEGG" id="vda:VDAG_02058"/>
<dbReference type="GeneID" id="20703521"/>
<dbReference type="InParanoid" id="G2WUR7"/>
<evidence type="ECO:0000256" key="4">
    <source>
        <dbReference type="ARBA" id="ARBA00023136"/>
    </source>
</evidence>
<feature type="compositionally biased region" description="Polar residues" evidence="5">
    <location>
        <begin position="168"/>
        <end position="178"/>
    </location>
</feature>
<dbReference type="PANTHER" id="PTHR47685:SF1">
    <property type="entry name" value="MAGNESIUM TRANSPORT PROTEIN CORA"/>
    <property type="match status" value="1"/>
</dbReference>
<dbReference type="RefSeq" id="XP_009656382.1">
    <property type="nucleotide sequence ID" value="XM_009658087.1"/>
</dbReference>
<feature type="region of interest" description="Disordered" evidence="5">
    <location>
        <begin position="1043"/>
        <end position="1069"/>
    </location>
</feature>
<dbReference type="Proteomes" id="UP000001611">
    <property type="component" value="Chromosome 7"/>
</dbReference>
<dbReference type="GO" id="GO:0046873">
    <property type="term" value="F:metal ion transmembrane transporter activity"/>
    <property type="evidence" value="ECO:0007669"/>
    <property type="project" value="InterPro"/>
</dbReference>
<evidence type="ECO:0000313" key="8">
    <source>
        <dbReference type="Proteomes" id="UP000001611"/>
    </source>
</evidence>
<feature type="compositionally biased region" description="Low complexity" evidence="5">
    <location>
        <begin position="1056"/>
        <end position="1069"/>
    </location>
</feature>
<feature type="transmembrane region" description="Helical" evidence="6">
    <location>
        <begin position="861"/>
        <end position="883"/>
    </location>
</feature>
<dbReference type="OrthoDB" id="341259at2759"/>
<feature type="compositionally biased region" description="Polar residues" evidence="5">
    <location>
        <begin position="146"/>
        <end position="159"/>
    </location>
</feature>
<protein>
    <submittedName>
        <fullName evidence="7">Uncharacterized protein</fullName>
    </submittedName>
</protein>
<dbReference type="STRING" id="498257.G2WUR7"/>
<evidence type="ECO:0000256" key="6">
    <source>
        <dbReference type="SAM" id="Phobius"/>
    </source>
</evidence>
<feature type="compositionally biased region" description="Polar residues" evidence="5">
    <location>
        <begin position="1005"/>
        <end position="1015"/>
    </location>
</feature>
<dbReference type="InterPro" id="IPR050829">
    <property type="entry name" value="CorA_MIT"/>
</dbReference>
<name>G2WUR7_VERDV</name>
<proteinExistence type="predicted"/>
<evidence type="ECO:0000256" key="1">
    <source>
        <dbReference type="ARBA" id="ARBA00004141"/>
    </source>
</evidence>
<feature type="region of interest" description="Disordered" evidence="5">
    <location>
        <begin position="958"/>
        <end position="1024"/>
    </location>
</feature>
<organism evidence="7 8">
    <name type="scientific">Verticillium dahliae (strain VdLs.17 / ATCC MYA-4575 / FGSC 10137)</name>
    <name type="common">Verticillium wilt</name>
    <dbReference type="NCBI Taxonomy" id="498257"/>
    <lineage>
        <taxon>Eukaryota</taxon>
        <taxon>Fungi</taxon>
        <taxon>Dikarya</taxon>
        <taxon>Ascomycota</taxon>
        <taxon>Pezizomycotina</taxon>
        <taxon>Sordariomycetes</taxon>
        <taxon>Hypocreomycetidae</taxon>
        <taxon>Glomerellales</taxon>
        <taxon>Plectosphaerellaceae</taxon>
        <taxon>Verticillium</taxon>
    </lineage>
</organism>
<dbReference type="eggNOG" id="KOG4177">
    <property type="taxonomic scope" value="Eukaryota"/>
</dbReference>
<dbReference type="GO" id="GO:0016020">
    <property type="term" value="C:membrane"/>
    <property type="evidence" value="ECO:0007669"/>
    <property type="project" value="UniProtKB-SubCell"/>
</dbReference>
<dbReference type="OMA" id="MWILDAN"/>
<dbReference type="AlphaFoldDB" id="G2WUR7"/>
<feature type="transmembrane region" description="Helical" evidence="6">
    <location>
        <begin position="895"/>
        <end position="920"/>
    </location>
</feature>
<evidence type="ECO:0000256" key="3">
    <source>
        <dbReference type="ARBA" id="ARBA00022989"/>
    </source>
</evidence>
<evidence type="ECO:0000256" key="2">
    <source>
        <dbReference type="ARBA" id="ARBA00022692"/>
    </source>
</evidence>
<reference evidence="7 8" key="1">
    <citation type="submission" date="2008-03" db="EMBL/GenBank/DDBJ databases">
        <title>The Genome Sequence of Verticillium dahliae VdLs.17.</title>
        <authorList>
            <consortium name="The Broad Institute Genome Sequencing Platform"/>
            <person name="Ma L.-J.J."/>
            <person name="Klosterman S.J."/>
            <person name="Subbarao K."/>
            <person name="Dobinson K."/>
            <person name="Veronese P."/>
            <person name="Kang S."/>
            <person name="Gold S.E."/>
            <person name="Young S."/>
            <person name="Jaffe D."/>
            <person name="Gnerre S."/>
            <person name="Berlin A."/>
            <person name="Heiman D."/>
            <person name="Hepburn T."/>
            <person name="Sykes S."/>
            <person name="Alvarado L."/>
            <person name="Kodira C.D."/>
            <person name="Lander E."/>
            <person name="Galagan J."/>
            <person name="Nusbaum C."/>
            <person name="Birren B."/>
        </authorList>
    </citation>
    <scope>NUCLEOTIDE SEQUENCE [LARGE SCALE GENOMIC DNA]</scope>
    <source>
        <strain evidence="8">VdLs.17 / ATCC MYA-4575 / FGSC 10137</strain>
    </source>
</reference>
<dbReference type="SUPFAM" id="SSF144083">
    <property type="entry name" value="Magnesium transport protein CorA, transmembrane region"/>
    <property type="match status" value="1"/>
</dbReference>
<dbReference type="HOGENOM" id="CLU_006096_0_0_1"/>
<feature type="compositionally biased region" description="Low complexity" evidence="5">
    <location>
        <begin position="761"/>
        <end position="773"/>
    </location>
</feature>
<dbReference type="PANTHER" id="PTHR47685">
    <property type="entry name" value="MAGNESIUM TRANSPORT PROTEIN CORA"/>
    <property type="match status" value="1"/>
</dbReference>
<keyword evidence="2 6" id="KW-0812">Transmembrane</keyword>
<dbReference type="InterPro" id="IPR002523">
    <property type="entry name" value="MgTranspt_CorA/ZnTranspt_ZntB"/>
</dbReference>
<dbReference type="Gene3D" id="1.20.58.340">
    <property type="entry name" value="Magnesium transport protein CorA, transmembrane region"/>
    <property type="match status" value="1"/>
</dbReference>
<evidence type="ECO:0000256" key="5">
    <source>
        <dbReference type="SAM" id="MobiDB-lite"/>
    </source>
</evidence>
<accession>G2WUR7</accession>
<sequence length="1069" mass="122497">MSDYPQITCLSSEQHDDNISNHMLHYLGCIKVGERAGFFDVNHQVWAKELERERDRLKVNEPQKDQEARVKNHVEAKMTKWKKQCDRNMERFDHIRKALARSPDERYIVHNFEESLMKWRASAEYGDGVKLIAQSGLNPLPCYLSSRPNHSSTPASESVNLGDEDNARANTPQAQTPISEPPEDDYNPEEDISVHVILYEDSESLPKENFEARGRETHAEPPAKASKGKMELETTNVATILKLGDKYEKSPNRLLELRSKDSLSYVHFPANNMSRALDLYYGQDPPSFDGVIHELQEPYNTKTYMMLRPQYWRGQMHGSAGSAPHSRHMRPMCEAVSSDTELLSQTPRNMVLFMPYLHWETDRLRNKFALEMEVLADQWFENRQQKEQKRREERIKARKALHPDLRPSLAPKIQPKRNQLIESVLPDPNPVLVKQGLRIEKNGRVILSTTNPKRELGQFLVDAARLYEAMSTFRDRRLLKNYLNWDPPLHPRRTLDQAYYWTLNTTKSRDRDQVVYRATTAKSKDFHQFDNGGWPDHQDLYESPCRSCTAGIQKVSRVMMVDQLWMWVLDEKTLITSFPKRYGTQKYDYSGVHKAIRTKLDRARPNQIRSVFDLGLLVIDECSNTFFDRARKSDRQPQVIDQFSEAIGNVSRKETIAYDKLYKWTDNANLIYRRPGNSEMSELHVPLLDINPEAALHREIEDIKEELDIMIYVVRSHLFVLESFITHVKHMLDVYISDDIWGVLSEAISGASADTARGQMPSPSQNTTSPTPNARQAPQPTVYNDPEARKQIFRFFELNAKEVQTKIKWRIKELEQLRDSALSTCEGVKGLLALKQQQAGVVQAWMSLKQSEETVKQGRSIMLFTVVTIVFLPLTFTAAIFGMNALELGSNGIPVSIFIIVITLAIAFSTWIRTFLWSIWHVVACAIVTKTPIYGKWLDIGLTSDSVQEHAVSVTRKLKKQVRDARRDRRLEERGRHKAKARGPEGASSDVSGEDPSVRSEHSKGNTTAEATQDGTADEETTRHRSWWRCRSLNRTADIRLDALSPNGVPSGQRRTAATTATAAEQAVV</sequence>
<keyword evidence="4 6" id="KW-0472">Membrane</keyword>
<dbReference type="InterPro" id="IPR045863">
    <property type="entry name" value="CorA_TM1_TM2"/>
</dbReference>